<gene>
    <name evidence="6" type="primary">tas</name>
    <name evidence="6" type="ORF">ED236_07630</name>
</gene>
<dbReference type="PANTHER" id="PTHR43364">
    <property type="entry name" value="NADH-SPECIFIC METHYLGLYOXAL REDUCTASE-RELATED"/>
    <property type="match status" value="1"/>
</dbReference>
<dbReference type="RefSeq" id="WP_123237360.1">
    <property type="nucleotide sequence ID" value="NZ_RJVP01000003.1"/>
</dbReference>
<evidence type="ECO:0000256" key="1">
    <source>
        <dbReference type="ARBA" id="ARBA00022857"/>
    </source>
</evidence>
<accession>A0A3N0V0G0</accession>
<dbReference type="EMBL" id="RJVP01000003">
    <property type="protein sequence ID" value="ROH86296.1"/>
    <property type="molecule type" value="Genomic_DNA"/>
</dbReference>
<evidence type="ECO:0000256" key="4">
    <source>
        <dbReference type="ARBA" id="ARBA00070119"/>
    </source>
</evidence>
<dbReference type="PANTHER" id="PTHR43364:SF4">
    <property type="entry name" value="NAD(P)-LINKED OXIDOREDUCTASE SUPERFAMILY PROTEIN"/>
    <property type="match status" value="1"/>
</dbReference>
<feature type="domain" description="NADP-dependent oxidoreductase" evidence="5">
    <location>
        <begin position="16"/>
        <end position="343"/>
    </location>
</feature>
<sequence length="352" mass="39618">MDYRPLGLTDLKVSALCLGTMTFGEQNSEAEAHAQLDYARAHGINFIDTAEMYPVPPKASTFTRTESIVGNWLKRQPREQIVLATKAAGPRRNMQWIRGGPPHLDRANLRAAVDGSLQRLQTDYIDLYQLHWPERNVPMFGQYQFDPAAEFDEAGEQRPWVSIHEQLQTLDELVKEGKIRHFGVSNEHAWGVMQFLHEAEKHGLPRIASIQNCYNLINRGFEFSLAEISYREQVSLLAYSPLAFGHLSGKYLPGGDGEGRATLFKGFAQRYEKPNVAPACAAYAELAAEIGMQPAELALSFVYQRWFVTSTIIGATSMKQLQQNIAAWDKPLSKEVLQAIEALHLRYMNPAP</sequence>
<dbReference type="AlphaFoldDB" id="A0A3N0V0G0"/>
<evidence type="ECO:0000313" key="7">
    <source>
        <dbReference type="Proteomes" id="UP000275137"/>
    </source>
</evidence>
<dbReference type="GO" id="GO:0016491">
    <property type="term" value="F:oxidoreductase activity"/>
    <property type="evidence" value="ECO:0007669"/>
    <property type="project" value="UniProtKB-KW"/>
</dbReference>
<dbReference type="Pfam" id="PF00248">
    <property type="entry name" value="Aldo_ket_red"/>
    <property type="match status" value="1"/>
</dbReference>
<dbReference type="InterPro" id="IPR036812">
    <property type="entry name" value="NAD(P)_OxRdtase_dom_sf"/>
</dbReference>
<protein>
    <recommendedName>
        <fullName evidence="4">Protein tas</fullName>
    </recommendedName>
</protein>
<evidence type="ECO:0000313" key="6">
    <source>
        <dbReference type="EMBL" id="ROH86296.1"/>
    </source>
</evidence>
<dbReference type="Proteomes" id="UP000275137">
    <property type="component" value="Unassembled WGS sequence"/>
</dbReference>
<dbReference type="CDD" id="cd19094">
    <property type="entry name" value="AKR_Tas-like"/>
    <property type="match status" value="1"/>
</dbReference>
<name>A0A3N0V0G0_9PROT</name>
<keyword evidence="7" id="KW-1185">Reference proteome</keyword>
<dbReference type="InterPro" id="IPR050523">
    <property type="entry name" value="AKR_Detox_Biosynth"/>
</dbReference>
<reference evidence="6 7" key="1">
    <citation type="submission" date="2018-10" db="EMBL/GenBank/DDBJ databases">
        <authorList>
            <person name="Chen W.-M."/>
        </authorList>
    </citation>
    <scope>NUCLEOTIDE SEQUENCE [LARGE SCALE GENOMIC DNA]</scope>
    <source>
        <strain evidence="6 7">H-5</strain>
    </source>
</reference>
<organism evidence="6 7">
    <name type="scientific">Pseudomethylobacillus aquaticus</name>
    <dbReference type="NCBI Taxonomy" id="2676064"/>
    <lineage>
        <taxon>Bacteria</taxon>
        <taxon>Pseudomonadati</taxon>
        <taxon>Pseudomonadota</taxon>
        <taxon>Betaproteobacteria</taxon>
        <taxon>Nitrosomonadales</taxon>
        <taxon>Methylophilaceae</taxon>
        <taxon>Pseudomethylobacillus</taxon>
    </lineage>
</organism>
<evidence type="ECO:0000256" key="2">
    <source>
        <dbReference type="ARBA" id="ARBA00023002"/>
    </source>
</evidence>
<comment type="caution">
    <text evidence="6">The sequence shown here is derived from an EMBL/GenBank/DDBJ whole genome shotgun (WGS) entry which is preliminary data.</text>
</comment>
<dbReference type="InterPro" id="IPR023210">
    <property type="entry name" value="NADP_OxRdtase_dom"/>
</dbReference>
<dbReference type="SUPFAM" id="SSF51430">
    <property type="entry name" value="NAD(P)-linked oxidoreductase"/>
    <property type="match status" value="1"/>
</dbReference>
<evidence type="ECO:0000259" key="5">
    <source>
        <dbReference type="Pfam" id="PF00248"/>
    </source>
</evidence>
<comment type="similarity">
    <text evidence="3">Belongs to the aldo/keto reductase family. Aldo/keto reductase 2 subfamily.</text>
</comment>
<proteinExistence type="inferred from homology"/>
<keyword evidence="2" id="KW-0560">Oxidoreductase</keyword>
<keyword evidence="1" id="KW-0521">NADP</keyword>
<evidence type="ECO:0000256" key="3">
    <source>
        <dbReference type="ARBA" id="ARBA00038157"/>
    </source>
</evidence>
<dbReference type="Gene3D" id="3.20.20.100">
    <property type="entry name" value="NADP-dependent oxidoreductase domain"/>
    <property type="match status" value="1"/>
</dbReference>
<dbReference type="FunFam" id="3.20.20.100:FF:000005">
    <property type="entry name" value="NADP(H)-dependent aldo-keto reductase"/>
    <property type="match status" value="1"/>
</dbReference>